<keyword evidence="7 8" id="KW-0349">Heme</keyword>
<evidence type="ECO:0000313" key="10">
    <source>
        <dbReference type="WBParaSite" id="Pan_g14824.t1"/>
    </source>
</evidence>
<evidence type="ECO:0000256" key="6">
    <source>
        <dbReference type="ARBA" id="ARBA00023033"/>
    </source>
</evidence>
<dbReference type="GO" id="GO:0006082">
    <property type="term" value="P:organic acid metabolic process"/>
    <property type="evidence" value="ECO:0007669"/>
    <property type="project" value="TreeGrafter"/>
</dbReference>
<keyword evidence="3 7" id="KW-0479">Metal-binding</keyword>
<comment type="similarity">
    <text evidence="2 8">Belongs to the cytochrome P450 family.</text>
</comment>
<dbReference type="Gene3D" id="1.10.630.10">
    <property type="entry name" value="Cytochrome P450"/>
    <property type="match status" value="1"/>
</dbReference>
<evidence type="ECO:0000256" key="4">
    <source>
        <dbReference type="ARBA" id="ARBA00023002"/>
    </source>
</evidence>
<evidence type="ECO:0000256" key="2">
    <source>
        <dbReference type="ARBA" id="ARBA00010617"/>
    </source>
</evidence>
<keyword evidence="4 8" id="KW-0560">Oxidoreductase</keyword>
<dbReference type="InterPro" id="IPR002401">
    <property type="entry name" value="Cyt_P450_E_grp-I"/>
</dbReference>
<organism evidence="9 10">
    <name type="scientific">Panagrellus redivivus</name>
    <name type="common">Microworm</name>
    <dbReference type="NCBI Taxonomy" id="6233"/>
    <lineage>
        <taxon>Eukaryota</taxon>
        <taxon>Metazoa</taxon>
        <taxon>Ecdysozoa</taxon>
        <taxon>Nematoda</taxon>
        <taxon>Chromadorea</taxon>
        <taxon>Rhabditida</taxon>
        <taxon>Tylenchina</taxon>
        <taxon>Panagrolaimomorpha</taxon>
        <taxon>Panagrolaimoidea</taxon>
        <taxon>Panagrolaimidae</taxon>
        <taxon>Panagrellus</taxon>
    </lineage>
</organism>
<dbReference type="AlphaFoldDB" id="A0A7E4ZSN4"/>
<reference evidence="10" key="2">
    <citation type="submission" date="2020-10" db="UniProtKB">
        <authorList>
            <consortium name="WormBaseParasite"/>
        </authorList>
    </citation>
    <scope>IDENTIFICATION</scope>
</reference>
<protein>
    <submittedName>
        <fullName evidence="10">Cytochrome P450</fullName>
    </submittedName>
</protein>
<evidence type="ECO:0000256" key="5">
    <source>
        <dbReference type="ARBA" id="ARBA00023004"/>
    </source>
</evidence>
<dbReference type="PRINTS" id="PR00463">
    <property type="entry name" value="EP450I"/>
</dbReference>
<evidence type="ECO:0000313" key="9">
    <source>
        <dbReference type="Proteomes" id="UP000492821"/>
    </source>
</evidence>
<dbReference type="PANTHER" id="PTHR24300">
    <property type="entry name" value="CYTOCHROME P450 508A4-RELATED"/>
    <property type="match status" value="1"/>
</dbReference>
<dbReference type="GO" id="GO:0020037">
    <property type="term" value="F:heme binding"/>
    <property type="evidence" value="ECO:0007669"/>
    <property type="project" value="InterPro"/>
</dbReference>
<dbReference type="GO" id="GO:0005737">
    <property type="term" value="C:cytoplasm"/>
    <property type="evidence" value="ECO:0007669"/>
    <property type="project" value="TreeGrafter"/>
</dbReference>
<dbReference type="WBParaSite" id="Pan_g14824.t1">
    <property type="protein sequence ID" value="Pan_g14824.t1"/>
    <property type="gene ID" value="Pan_g14824"/>
</dbReference>
<keyword evidence="6 8" id="KW-0503">Monooxygenase</keyword>
<dbReference type="SUPFAM" id="SSF48264">
    <property type="entry name" value="Cytochrome P450"/>
    <property type="match status" value="1"/>
</dbReference>
<evidence type="ECO:0000256" key="8">
    <source>
        <dbReference type="RuleBase" id="RU000461"/>
    </source>
</evidence>
<keyword evidence="5 7" id="KW-0408">Iron</keyword>
<keyword evidence="9" id="KW-1185">Reference proteome</keyword>
<name>A0A7E4ZSN4_PANRE</name>
<accession>A0A7E4ZSN4</accession>
<evidence type="ECO:0000256" key="3">
    <source>
        <dbReference type="ARBA" id="ARBA00022723"/>
    </source>
</evidence>
<reference evidence="9" key="1">
    <citation type="journal article" date="2013" name="Genetics">
        <title>The draft genome and transcriptome of Panagrellus redivivus are shaped by the harsh demands of a free-living lifestyle.</title>
        <authorList>
            <person name="Srinivasan J."/>
            <person name="Dillman A.R."/>
            <person name="Macchietto M.G."/>
            <person name="Heikkinen L."/>
            <person name="Lakso M."/>
            <person name="Fracchia K.M."/>
            <person name="Antoshechkin I."/>
            <person name="Mortazavi A."/>
            <person name="Wong G."/>
            <person name="Sternberg P.W."/>
        </authorList>
    </citation>
    <scope>NUCLEOTIDE SEQUENCE [LARGE SCALE GENOMIC DNA]</scope>
    <source>
        <strain evidence="9">MT8872</strain>
    </source>
</reference>
<dbReference type="PRINTS" id="PR00385">
    <property type="entry name" value="P450"/>
</dbReference>
<evidence type="ECO:0000256" key="7">
    <source>
        <dbReference type="PIRSR" id="PIRSR602401-1"/>
    </source>
</evidence>
<dbReference type="GO" id="GO:0006805">
    <property type="term" value="P:xenobiotic metabolic process"/>
    <property type="evidence" value="ECO:0007669"/>
    <property type="project" value="TreeGrafter"/>
</dbReference>
<dbReference type="Proteomes" id="UP000492821">
    <property type="component" value="Unassembled WGS sequence"/>
</dbReference>
<dbReference type="InterPro" id="IPR050182">
    <property type="entry name" value="Cytochrome_P450_fam2"/>
</dbReference>
<dbReference type="InterPro" id="IPR036396">
    <property type="entry name" value="Cyt_P450_sf"/>
</dbReference>
<dbReference type="InterPro" id="IPR017972">
    <property type="entry name" value="Cyt_P450_CS"/>
</dbReference>
<sequence>MLAILIITAILTLYFVNHFYLKRRNLPPGPVPLPFIGNIHLMSSPTANYDFYEACRRKYGDVFTLWIASRPFVYICGFKLLQDTVVNEGDTFAGRICLGEFAPVIRGGDYGVVFVDGERWRQTRRFAIQVFRNFGMGKGIMEEKIQLELGYLVDAIKADISDTQNPQNLIPKIEITVASIINQLLFGFAYHDSESVAEFTKVKDILTAHMQTAPKPGTMLAFTWPTVTKYLPVLKDYYYLFSGQFYAITDYVRKQVAAHKDNFDADSEPVDYVDAYLHETSHHEGTYDEEQLVNTCYDIFIAGQETTANTVIFSILYAMNYPEAQAKLQEEFDRVIGSDRRIGLGDKAELPYTQAFINETQRLVNLLPQNLVHRTLQETTIAGYTIPKHTVVVPQISSVLYDETVFAEPLKFKPERFLAEDGTTIRKVDELVPFGMGKRQCLGEALARMELFVLIANLFNQFKFESEDPAKPPSLTKISGVTIQPEPFKCKVTSRY</sequence>
<evidence type="ECO:0000256" key="1">
    <source>
        <dbReference type="ARBA" id="ARBA00001971"/>
    </source>
</evidence>
<dbReference type="GO" id="GO:0016712">
    <property type="term" value="F:oxidoreductase activity, acting on paired donors, with incorporation or reduction of molecular oxygen, reduced flavin or flavoprotein as one donor, and incorporation of one atom of oxygen"/>
    <property type="evidence" value="ECO:0007669"/>
    <property type="project" value="TreeGrafter"/>
</dbReference>
<dbReference type="GO" id="GO:0005506">
    <property type="term" value="F:iron ion binding"/>
    <property type="evidence" value="ECO:0007669"/>
    <property type="project" value="InterPro"/>
</dbReference>
<dbReference type="PANTHER" id="PTHR24300:SF369">
    <property type="entry name" value="CYTOCHROME P450 FAMILY"/>
    <property type="match status" value="1"/>
</dbReference>
<dbReference type="FunFam" id="1.10.630.10:FF:000036">
    <property type="entry name" value="CYtochrome P450 family"/>
    <property type="match status" value="1"/>
</dbReference>
<dbReference type="CDD" id="cd20617">
    <property type="entry name" value="CYP1_2-like"/>
    <property type="match status" value="1"/>
</dbReference>
<feature type="binding site" description="axial binding residue" evidence="7">
    <location>
        <position position="441"/>
    </location>
    <ligand>
        <name>heme</name>
        <dbReference type="ChEBI" id="CHEBI:30413"/>
    </ligand>
    <ligandPart>
        <name>Fe</name>
        <dbReference type="ChEBI" id="CHEBI:18248"/>
    </ligandPart>
</feature>
<dbReference type="Pfam" id="PF00067">
    <property type="entry name" value="p450"/>
    <property type="match status" value="1"/>
</dbReference>
<comment type="cofactor">
    <cofactor evidence="1 7">
        <name>heme</name>
        <dbReference type="ChEBI" id="CHEBI:30413"/>
    </cofactor>
</comment>
<dbReference type="PROSITE" id="PS00086">
    <property type="entry name" value="CYTOCHROME_P450"/>
    <property type="match status" value="1"/>
</dbReference>
<dbReference type="InterPro" id="IPR001128">
    <property type="entry name" value="Cyt_P450"/>
</dbReference>
<proteinExistence type="inferred from homology"/>